<feature type="region of interest" description="Disordered" evidence="4">
    <location>
        <begin position="517"/>
        <end position="546"/>
    </location>
</feature>
<keyword evidence="8" id="KW-1185">Reference proteome</keyword>
<sequence>MDIKDKDLASEDSLWSLYERWCEQYRVARDLDDKTRRFNVFKQNARMIHKFNLFGGMTDEEVHRAYGRCSSIKSDGRKHRRQGRFTDDAINARKGLPSSVDWRKRPSAVTNVKLQGVHCGSCWAFAATAAVEGINSIRTRNQTSLSTQQLVDCDKGNGGCKGGFAKLAFKYIMQTGGIGTDAKYPYVGHEDGHCSAPKPNQNTVVTIDGYKQVAPNEMMALEQAVAAQPVVVGVDSNSTTFQRYGRGVFVGSCGTNLDHEMTVVGYGTTDKHETNNLCQFQVQGNQLDQLHAVASRFEAKVFSDSHNVQDYLRTISIKMMTLQSKWQPAASDHQAHTGGQVRPLNAVPAYATAVPPPQASPSTTTRLAVRPPQAQNMQLNHKPSQQPPMAPVAQLHPCDPTVAAQIQTQSLSRHHNSSGMCTRQPVAQAPFNHQPHMPPNAVTQIQTAVPRLTSANRLPPTDQVQNMGINPMAPTGQLHPCHPTAVTQIQSQSMARHNSSGMRAQEPQQDYLRVNQRQSYQAQGGQQSNVGPLQIGPSGERNNQQFGHHPVEVDWREDMFQRITSLKVAHFSELVEFQRAIQARIPQRITNQQLESLPKEQADKYRKLVDTMAKIGSALSFLQLQKSNIPEAMKDQFDKHQIRIDRILHFHRVMKDRLQNPPRAVNNIGATGSQQKHQEQPAAETSFSQSSENVPATSLLVQQQENSHDVAGEEAVHDEVRREAEAPVATNLTGSSTPPLTSGSGTCSQEKEDDHHPAYEAIPQLTQNANPVETPPAHQQTNRSLSPAALRSLAQDMGVNLKRAFRHTMSGSCAWFDESSGDSCNKRRKMHALRDEIRAAYSMLVETEIRITDDDTGGADGAVVIELCYIPVSLTPDLREVIDPSEMSTKLLVPADYPRSSPVHVGDDGGHRKGIAAGVLDVEFRRALGQLPEPRSIKGIAKAWDACVRRAVVQFAHGLGGGTFSTRYGRWESCIGA</sequence>
<reference evidence="7" key="1">
    <citation type="submission" date="2018-08" db="EMBL/GenBank/DDBJ databases">
        <authorList>
            <person name="Rossello M."/>
        </authorList>
    </citation>
    <scope>NUCLEOTIDE SEQUENCE [LARGE SCALE GENOMIC DNA]</scope>
    <source>
        <strain evidence="7">cv. Chinese Spring</strain>
    </source>
</reference>
<dbReference type="GO" id="GO:0031490">
    <property type="term" value="F:chromatin DNA binding"/>
    <property type="evidence" value="ECO:0000318"/>
    <property type="project" value="GO_Central"/>
</dbReference>
<evidence type="ECO:0008006" key="9">
    <source>
        <dbReference type="Google" id="ProtNLM"/>
    </source>
</evidence>
<dbReference type="Gramene" id="TraesCS6D02G045900.1">
    <property type="protein sequence ID" value="TraesCS6D02G045900.1"/>
    <property type="gene ID" value="TraesCS6D02G045900"/>
</dbReference>
<comment type="subcellular location">
    <subcellularLocation>
        <location evidence="1">Nucleus</location>
    </subcellularLocation>
</comment>
<keyword evidence="3" id="KW-0539">Nucleus</keyword>
<evidence type="ECO:0000259" key="6">
    <source>
        <dbReference type="SMART" id="SM00848"/>
    </source>
</evidence>
<feature type="compositionally biased region" description="Low complexity" evidence="4">
    <location>
        <begin position="517"/>
        <end position="528"/>
    </location>
</feature>
<reference evidence="7" key="2">
    <citation type="submission" date="2018-10" db="UniProtKB">
        <authorList>
            <consortium name="EnsemblPlants"/>
        </authorList>
    </citation>
    <scope>IDENTIFICATION</scope>
</reference>
<dbReference type="GO" id="GO:0005634">
    <property type="term" value="C:nucleus"/>
    <property type="evidence" value="ECO:0007669"/>
    <property type="project" value="UniProtKB-SubCell"/>
</dbReference>
<dbReference type="Gramene" id="TraesCAD_scaffold_057529_01G000100.1">
    <property type="protein sequence ID" value="TraesCAD_scaffold_057529_01G000100.1"/>
    <property type="gene ID" value="TraesCAD_scaffold_057529_01G000100"/>
</dbReference>
<dbReference type="OrthoDB" id="696731at2759"/>
<dbReference type="Gene3D" id="1.10.246.20">
    <property type="entry name" value="Coactivator CBP, KIX domain"/>
    <property type="match status" value="1"/>
</dbReference>
<dbReference type="InterPro" id="IPR038765">
    <property type="entry name" value="Papain-like_cys_pep_sf"/>
</dbReference>
<dbReference type="Pfam" id="PF00112">
    <property type="entry name" value="Peptidase_C1"/>
    <property type="match status" value="1"/>
</dbReference>
<dbReference type="InterPro" id="IPR013201">
    <property type="entry name" value="Prot_inhib_I29"/>
</dbReference>
<organism evidence="7">
    <name type="scientific">Triticum aestivum</name>
    <name type="common">Wheat</name>
    <dbReference type="NCBI Taxonomy" id="4565"/>
    <lineage>
        <taxon>Eukaryota</taxon>
        <taxon>Viridiplantae</taxon>
        <taxon>Streptophyta</taxon>
        <taxon>Embryophyta</taxon>
        <taxon>Tracheophyta</taxon>
        <taxon>Spermatophyta</taxon>
        <taxon>Magnoliopsida</taxon>
        <taxon>Liliopsida</taxon>
        <taxon>Poales</taxon>
        <taxon>Poaceae</taxon>
        <taxon>BOP clade</taxon>
        <taxon>Pooideae</taxon>
        <taxon>Triticodae</taxon>
        <taxon>Triticeae</taxon>
        <taxon>Triticinae</taxon>
        <taxon>Triticum</taxon>
    </lineage>
</organism>
<dbReference type="PROSITE" id="PS00639">
    <property type="entry name" value="THIOL_PROTEASE_HIS"/>
    <property type="match status" value="1"/>
</dbReference>
<accession>A0A3B6Q9V4</accession>
<dbReference type="Gene3D" id="3.90.70.10">
    <property type="entry name" value="Cysteine proteinases"/>
    <property type="match status" value="1"/>
</dbReference>
<dbReference type="InterPro" id="IPR036546">
    <property type="entry name" value="MED15_KIX"/>
</dbReference>
<dbReference type="AlphaFoldDB" id="A0A3B6Q9V4"/>
<proteinExistence type="predicted"/>
<dbReference type="GO" id="GO:0003713">
    <property type="term" value="F:transcription coactivator activity"/>
    <property type="evidence" value="ECO:0007669"/>
    <property type="project" value="InterPro"/>
</dbReference>
<dbReference type="SUPFAM" id="SSF54001">
    <property type="entry name" value="Cysteine proteinases"/>
    <property type="match status" value="1"/>
</dbReference>
<dbReference type="SMART" id="SM00645">
    <property type="entry name" value="Pept_C1"/>
    <property type="match status" value="1"/>
</dbReference>
<keyword evidence="2" id="KW-1015">Disulfide bond</keyword>
<feature type="compositionally biased region" description="Polar residues" evidence="4">
    <location>
        <begin position="683"/>
        <end position="705"/>
    </location>
</feature>
<protein>
    <recommendedName>
        <fullName evidence="9">Peptidase C1A papain C-terminal domain-containing protein</fullName>
    </recommendedName>
</protein>
<dbReference type="InterPro" id="IPR000668">
    <property type="entry name" value="Peptidase_C1A_C"/>
</dbReference>
<evidence type="ECO:0000256" key="4">
    <source>
        <dbReference type="SAM" id="MobiDB-lite"/>
    </source>
</evidence>
<dbReference type="InterPro" id="IPR036529">
    <property type="entry name" value="KIX_dom_sf"/>
</dbReference>
<name>A0A3B6Q9V4_WHEAT</name>
<evidence type="ECO:0000256" key="3">
    <source>
        <dbReference type="ARBA" id="ARBA00023242"/>
    </source>
</evidence>
<dbReference type="PANTHER" id="PTHR33137">
    <property type="entry name" value="MEDIATOR OF RNA POLYMERASE II TRANSCRIPTION SUBUNIT 15A-RELATED"/>
    <property type="match status" value="1"/>
</dbReference>
<dbReference type="SMR" id="A0A3B6Q9V4"/>
<dbReference type="InterPro" id="IPR039417">
    <property type="entry name" value="Peptidase_C1A_papain-like"/>
</dbReference>
<dbReference type="OMA" id="HTMSGSC"/>
<dbReference type="GO" id="GO:0008234">
    <property type="term" value="F:cysteine-type peptidase activity"/>
    <property type="evidence" value="ECO:0007669"/>
    <property type="project" value="InterPro"/>
</dbReference>
<dbReference type="PANTHER" id="PTHR33137:SF10">
    <property type="entry name" value="EXPRESSED PROTEIN"/>
    <property type="match status" value="1"/>
</dbReference>
<evidence type="ECO:0000259" key="5">
    <source>
        <dbReference type="SMART" id="SM00645"/>
    </source>
</evidence>
<evidence type="ECO:0000256" key="1">
    <source>
        <dbReference type="ARBA" id="ARBA00004123"/>
    </source>
</evidence>
<dbReference type="STRING" id="4565.A0A3B6Q9V4"/>
<feature type="domain" description="Peptidase C1A papain C-terminal" evidence="5">
    <location>
        <begin position="96"/>
        <end position="296"/>
    </location>
</feature>
<dbReference type="InterPro" id="IPR044661">
    <property type="entry name" value="MED15a/b/c-like"/>
</dbReference>
<feature type="compositionally biased region" description="Low complexity" evidence="4">
    <location>
        <begin position="732"/>
        <end position="746"/>
    </location>
</feature>
<dbReference type="EnsemblPlants" id="TraesCS6D02G045900.1">
    <property type="protein sequence ID" value="TraesCS6D02G045900.1"/>
    <property type="gene ID" value="TraesCS6D02G045900"/>
</dbReference>
<dbReference type="CDD" id="cd02248">
    <property type="entry name" value="Peptidase_C1A"/>
    <property type="match status" value="1"/>
</dbReference>
<dbReference type="SMART" id="SM00848">
    <property type="entry name" value="Inhibitor_I29"/>
    <property type="match status" value="1"/>
</dbReference>
<feature type="region of interest" description="Disordered" evidence="4">
    <location>
        <begin position="658"/>
        <end position="754"/>
    </location>
</feature>
<feature type="compositionally biased region" description="Basic and acidic residues" evidence="4">
    <location>
        <begin position="706"/>
        <end position="725"/>
    </location>
</feature>
<dbReference type="Gramene" id="TraesROB_scaffold_071162_01G000100.1">
    <property type="protein sequence ID" value="TraesROB_scaffold_071162_01G000100.1"/>
    <property type="gene ID" value="TraesROB_scaffold_071162_01G000100"/>
</dbReference>
<evidence type="ECO:0000256" key="2">
    <source>
        <dbReference type="ARBA" id="ARBA00023157"/>
    </source>
</evidence>
<dbReference type="Proteomes" id="UP000019116">
    <property type="component" value="Chromosome 6D"/>
</dbReference>
<feature type="domain" description="Cathepsin propeptide inhibitor" evidence="6">
    <location>
        <begin position="18"/>
        <end position="62"/>
    </location>
</feature>
<evidence type="ECO:0000313" key="8">
    <source>
        <dbReference type="Proteomes" id="UP000019116"/>
    </source>
</evidence>
<dbReference type="Pfam" id="PF16987">
    <property type="entry name" value="KIX_2"/>
    <property type="match status" value="1"/>
</dbReference>
<dbReference type="GO" id="GO:0006508">
    <property type="term" value="P:proteolysis"/>
    <property type="evidence" value="ECO:0007669"/>
    <property type="project" value="InterPro"/>
</dbReference>
<dbReference type="InterPro" id="IPR025660">
    <property type="entry name" value="Pept_his_AS"/>
</dbReference>
<evidence type="ECO:0000313" key="7">
    <source>
        <dbReference type="EnsemblPlants" id="TraesCS6D02G045900.1"/>
    </source>
</evidence>
<dbReference type="Gramene" id="TraesCS6D03G0095200.1">
    <property type="protein sequence ID" value="TraesCS6D03G0095200.1.CDS"/>
    <property type="gene ID" value="TraesCS6D03G0095200"/>
</dbReference>